<sequence length="226" mass="24720">MSGRDSVIDISSSPEPPAWRPPASQNLSGKSFHFGGIWATMSTDHARELCRANGGCVFGQLRIIIERIEFSYRSIVAPCSKPTYVVVGARSPPSTFESAKKMGKQVLTELQYIALVLGESVSSSQSPAQAGQKRPAEAEAGPSKPSKARKSDPGPGRPPAPDFPRIGNFLYDGEIRLEKKMLKAYDCGGPVFKAMRGKNPVDLLQKFEDWLPDDLQYHHKIMSFPG</sequence>
<dbReference type="SUPFAM" id="SSF52113">
    <property type="entry name" value="BRCT domain"/>
    <property type="match status" value="1"/>
</dbReference>
<dbReference type="EMBL" id="SEKV01000690">
    <property type="protein sequence ID" value="TFY54508.1"/>
    <property type="molecule type" value="Genomic_DNA"/>
</dbReference>
<name>A0A4Y9XXX1_9APHY</name>
<accession>A0A4Y9XXX1</accession>
<dbReference type="AlphaFoldDB" id="A0A4Y9XXX1"/>
<evidence type="ECO:0008006" key="4">
    <source>
        <dbReference type="Google" id="ProtNLM"/>
    </source>
</evidence>
<evidence type="ECO:0000256" key="1">
    <source>
        <dbReference type="SAM" id="MobiDB-lite"/>
    </source>
</evidence>
<reference evidence="2 3" key="1">
    <citation type="submission" date="2019-01" db="EMBL/GenBank/DDBJ databases">
        <title>Genome sequencing of the rare red list fungi Fomitopsis rosea.</title>
        <authorList>
            <person name="Buettner E."/>
            <person name="Kellner H."/>
        </authorList>
    </citation>
    <scope>NUCLEOTIDE SEQUENCE [LARGE SCALE GENOMIC DNA]</scope>
    <source>
        <strain evidence="2 3">DSM 105464</strain>
    </source>
</reference>
<evidence type="ECO:0000313" key="3">
    <source>
        <dbReference type="Proteomes" id="UP000298390"/>
    </source>
</evidence>
<protein>
    <recommendedName>
        <fullName evidence="4">BRCT domain-containing protein</fullName>
    </recommendedName>
</protein>
<comment type="caution">
    <text evidence="2">The sequence shown here is derived from an EMBL/GenBank/DDBJ whole genome shotgun (WGS) entry which is preliminary data.</text>
</comment>
<gene>
    <name evidence="2" type="ORF">EVJ58_g8821</name>
</gene>
<dbReference type="Proteomes" id="UP000298390">
    <property type="component" value="Unassembled WGS sequence"/>
</dbReference>
<feature type="region of interest" description="Disordered" evidence="1">
    <location>
        <begin position="124"/>
        <end position="165"/>
    </location>
</feature>
<dbReference type="Gene3D" id="3.40.50.10190">
    <property type="entry name" value="BRCT domain"/>
    <property type="match status" value="1"/>
</dbReference>
<evidence type="ECO:0000313" key="2">
    <source>
        <dbReference type="EMBL" id="TFY54508.1"/>
    </source>
</evidence>
<feature type="region of interest" description="Disordered" evidence="1">
    <location>
        <begin position="1"/>
        <end position="25"/>
    </location>
</feature>
<dbReference type="InterPro" id="IPR036420">
    <property type="entry name" value="BRCT_dom_sf"/>
</dbReference>
<proteinExistence type="predicted"/>
<organism evidence="2 3">
    <name type="scientific">Rhodofomes roseus</name>
    <dbReference type="NCBI Taxonomy" id="34475"/>
    <lineage>
        <taxon>Eukaryota</taxon>
        <taxon>Fungi</taxon>
        <taxon>Dikarya</taxon>
        <taxon>Basidiomycota</taxon>
        <taxon>Agaricomycotina</taxon>
        <taxon>Agaricomycetes</taxon>
        <taxon>Polyporales</taxon>
        <taxon>Rhodofomes</taxon>
    </lineage>
</organism>